<feature type="domain" description="OmpR/PhoB-type" evidence="3">
    <location>
        <begin position="10"/>
        <end position="110"/>
    </location>
</feature>
<dbReference type="SMART" id="SM00862">
    <property type="entry name" value="Trans_reg_C"/>
    <property type="match status" value="1"/>
</dbReference>
<keyword evidence="1 2" id="KW-0238">DNA-binding</keyword>
<keyword evidence="5" id="KW-1185">Reference proteome</keyword>
<dbReference type="Gene3D" id="1.10.10.10">
    <property type="entry name" value="Winged helix-like DNA-binding domain superfamily/Winged helix DNA-binding domain"/>
    <property type="match status" value="1"/>
</dbReference>
<dbReference type="Pfam" id="PF00486">
    <property type="entry name" value="Trans_reg_C"/>
    <property type="match status" value="1"/>
</dbReference>
<dbReference type="InterPro" id="IPR036388">
    <property type="entry name" value="WH-like_DNA-bd_sf"/>
</dbReference>
<dbReference type="InterPro" id="IPR016032">
    <property type="entry name" value="Sig_transdc_resp-reg_C-effctor"/>
</dbReference>
<name>A0ABQ5UAR6_9HYPH</name>
<accession>A0ABQ5UAR6</accession>
<protein>
    <recommendedName>
        <fullName evidence="3">OmpR/PhoB-type domain-containing protein</fullName>
    </recommendedName>
</protein>
<evidence type="ECO:0000313" key="4">
    <source>
        <dbReference type="EMBL" id="GLQ09210.1"/>
    </source>
</evidence>
<dbReference type="InterPro" id="IPR001867">
    <property type="entry name" value="OmpR/PhoB-type_DNA-bd"/>
</dbReference>
<evidence type="ECO:0000259" key="3">
    <source>
        <dbReference type="PROSITE" id="PS51755"/>
    </source>
</evidence>
<evidence type="ECO:0000256" key="1">
    <source>
        <dbReference type="ARBA" id="ARBA00023125"/>
    </source>
</evidence>
<comment type="caution">
    <text evidence="4">The sequence shown here is derived from an EMBL/GenBank/DDBJ whole genome shotgun (WGS) entry which is preliminary data.</text>
</comment>
<dbReference type="SUPFAM" id="SSF46894">
    <property type="entry name" value="C-terminal effector domain of the bipartite response regulators"/>
    <property type="match status" value="1"/>
</dbReference>
<feature type="DNA-binding region" description="OmpR/PhoB-type" evidence="2">
    <location>
        <begin position="10"/>
        <end position="110"/>
    </location>
</feature>
<gene>
    <name evidence="4" type="ORF">GCM10007913_11420</name>
</gene>
<reference evidence="4" key="2">
    <citation type="submission" date="2023-01" db="EMBL/GenBank/DDBJ databases">
        <title>Draft genome sequence of Devosia yakushimensis strain NBRC 103855.</title>
        <authorList>
            <person name="Sun Q."/>
            <person name="Mori K."/>
        </authorList>
    </citation>
    <scope>NUCLEOTIDE SEQUENCE</scope>
    <source>
        <strain evidence="4">NBRC 103855</strain>
    </source>
</reference>
<reference evidence="4" key="1">
    <citation type="journal article" date="2014" name="Int. J. Syst. Evol. Microbiol.">
        <title>Complete genome of a new Firmicutes species belonging to the dominant human colonic microbiota ('Ruminococcus bicirculans') reveals two chromosomes and a selective capacity to utilize plant glucans.</title>
        <authorList>
            <consortium name="NISC Comparative Sequencing Program"/>
            <person name="Wegmann U."/>
            <person name="Louis P."/>
            <person name="Goesmann A."/>
            <person name="Henrissat B."/>
            <person name="Duncan S.H."/>
            <person name="Flint H.J."/>
        </authorList>
    </citation>
    <scope>NUCLEOTIDE SEQUENCE</scope>
    <source>
        <strain evidence="4">NBRC 103855</strain>
    </source>
</reference>
<organism evidence="4 5">
    <name type="scientific">Devosia yakushimensis</name>
    <dbReference type="NCBI Taxonomy" id="470028"/>
    <lineage>
        <taxon>Bacteria</taxon>
        <taxon>Pseudomonadati</taxon>
        <taxon>Pseudomonadota</taxon>
        <taxon>Alphaproteobacteria</taxon>
        <taxon>Hyphomicrobiales</taxon>
        <taxon>Devosiaceae</taxon>
        <taxon>Devosia</taxon>
    </lineage>
</organism>
<sequence length="120" mass="13899">MLSDLEQRQQNEIETLRERIRQLEELLLPSNIPVPVEWCLTGKEMRVFSHLASRDMGTKASIMAALYSDRIDEEPNPKIVDVFVCKLRAKLKPYNVHIRTIWGTGYALDDREQFLMAVPA</sequence>
<dbReference type="Proteomes" id="UP001161406">
    <property type="component" value="Unassembled WGS sequence"/>
</dbReference>
<dbReference type="RefSeq" id="WP_284388777.1">
    <property type="nucleotide sequence ID" value="NZ_BSNG01000001.1"/>
</dbReference>
<evidence type="ECO:0000313" key="5">
    <source>
        <dbReference type="Proteomes" id="UP001161406"/>
    </source>
</evidence>
<dbReference type="PROSITE" id="PS51755">
    <property type="entry name" value="OMPR_PHOB"/>
    <property type="match status" value="1"/>
</dbReference>
<evidence type="ECO:0000256" key="2">
    <source>
        <dbReference type="PROSITE-ProRule" id="PRU01091"/>
    </source>
</evidence>
<proteinExistence type="predicted"/>
<dbReference type="EMBL" id="BSNG01000001">
    <property type="protein sequence ID" value="GLQ09210.1"/>
    <property type="molecule type" value="Genomic_DNA"/>
</dbReference>